<dbReference type="GO" id="GO:0016705">
    <property type="term" value="F:oxidoreductase activity, acting on paired donors, with incorporation or reduction of molecular oxygen"/>
    <property type="evidence" value="ECO:0007669"/>
    <property type="project" value="InterPro"/>
</dbReference>
<evidence type="ECO:0008006" key="7">
    <source>
        <dbReference type="Google" id="ProtNLM"/>
    </source>
</evidence>
<dbReference type="Proteomes" id="UP001251528">
    <property type="component" value="Unassembled WGS sequence"/>
</dbReference>
<reference evidence="5" key="1">
    <citation type="submission" date="2023-06" db="EMBL/GenBank/DDBJ databases">
        <title>Conoideocrella luteorostrata (Hypocreales: Clavicipitaceae), a potential biocontrol fungus for elongate hemlock scale in United States Christmas tree production areas.</title>
        <authorList>
            <person name="Barrett H."/>
            <person name="Lovett B."/>
            <person name="Macias A.M."/>
            <person name="Stajich J.E."/>
            <person name="Kasson M.T."/>
        </authorList>
    </citation>
    <scope>NUCLEOTIDE SEQUENCE</scope>
    <source>
        <strain evidence="5">ARSEF 14590</strain>
    </source>
</reference>
<comment type="cofactor">
    <cofactor evidence="4">
        <name>heme</name>
        <dbReference type="ChEBI" id="CHEBI:30413"/>
    </cofactor>
</comment>
<dbReference type="AlphaFoldDB" id="A0AAJ0CXH3"/>
<dbReference type="InterPro" id="IPR036396">
    <property type="entry name" value="Cyt_P450_sf"/>
</dbReference>
<dbReference type="Pfam" id="PF00067">
    <property type="entry name" value="p450"/>
    <property type="match status" value="1"/>
</dbReference>
<gene>
    <name evidence="5" type="ORF">QQS21_001303</name>
</gene>
<organism evidence="5 6">
    <name type="scientific">Conoideocrella luteorostrata</name>
    <dbReference type="NCBI Taxonomy" id="1105319"/>
    <lineage>
        <taxon>Eukaryota</taxon>
        <taxon>Fungi</taxon>
        <taxon>Dikarya</taxon>
        <taxon>Ascomycota</taxon>
        <taxon>Pezizomycotina</taxon>
        <taxon>Sordariomycetes</taxon>
        <taxon>Hypocreomycetidae</taxon>
        <taxon>Hypocreales</taxon>
        <taxon>Clavicipitaceae</taxon>
        <taxon>Conoideocrella</taxon>
    </lineage>
</organism>
<comment type="caution">
    <text evidence="5">The sequence shown here is derived from an EMBL/GenBank/DDBJ whole genome shotgun (WGS) entry which is preliminary data.</text>
</comment>
<evidence type="ECO:0000256" key="2">
    <source>
        <dbReference type="ARBA" id="ARBA00022723"/>
    </source>
</evidence>
<feature type="binding site" description="axial binding residue" evidence="4">
    <location>
        <position position="469"/>
    </location>
    <ligand>
        <name>heme</name>
        <dbReference type="ChEBI" id="CHEBI:30413"/>
    </ligand>
    <ligandPart>
        <name>Fe</name>
        <dbReference type="ChEBI" id="CHEBI:18248"/>
    </ligandPart>
</feature>
<protein>
    <recommendedName>
        <fullName evidence="7">Benzoate 4-monooxygenase cytochrome P450</fullName>
    </recommendedName>
</protein>
<dbReference type="InterPro" id="IPR050121">
    <property type="entry name" value="Cytochrome_P450_monoxygenase"/>
</dbReference>
<dbReference type="CDD" id="cd11061">
    <property type="entry name" value="CYP67-like"/>
    <property type="match status" value="1"/>
</dbReference>
<name>A0AAJ0CXH3_9HYPO</name>
<dbReference type="PANTHER" id="PTHR24305:SF226">
    <property type="entry name" value="CYTOCHROME P450 MONOOXYGENASE"/>
    <property type="match status" value="1"/>
</dbReference>
<evidence type="ECO:0000256" key="3">
    <source>
        <dbReference type="ARBA" id="ARBA00023004"/>
    </source>
</evidence>
<evidence type="ECO:0000256" key="1">
    <source>
        <dbReference type="ARBA" id="ARBA00022617"/>
    </source>
</evidence>
<dbReference type="PRINTS" id="PR00385">
    <property type="entry name" value="P450"/>
</dbReference>
<evidence type="ECO:0000313" key="5">
    <source>
        <dbReference type="EMBL" id="KAK2612686.1"/>
    </source>
</evidence>
<keyword evidence="1 4" id="KW-0349">Heme</keyword>
<dbReference type="GO" id="GO:0020037">
    <property type="term" value="F:heme binding"/>
    <property type="evidence" value="ECO:0007669"/>
    <property type="project" value="InterPro"/>
</dbReference>
<evidence type="ECO:0000313" key="6">
    <source>
        <dbReference type="Proteomes" id="UP001251528"/>
    </source>
</evidence>
<dbReference type="EMBL" id="JASWJB010000013">
    <property type="protein sequence ID" value="KAK2612686.1"/>
    <property type="molecule type" value="Genomic_DNA"/>
</dbReference>
<dbReference type="SUPFAM" id="SSF48264">
    <property type="entry name" value="Cytochrome P450"/>
    <property type="match status" value="1"/>
</dbReference>
<dbReference type="InterPro" id="IPR001128">
    <property type="entry name" value="Cyt_P450"/>
</dbReference>
<keyword evidence="2 4" id="KW-0479">Metal-binding</keyword>
<accession>A0AAJ0CXH3</accession>
<evidence type="ECO:0000256" key="4">
    <source>
        <dbReference type="PIRSR" id="PIRSR602401-1"/>
    </source>
</evidence>
<dbReference type="PANTHER" id="PTHR24305">
    <property type="entry name" value="CYTOCHROME P450"/>
    <property type="match status" value="1"/>
</dbReference>
<dbReference type="GO" id="GO:0004497">
    <property type="term" value="F:monooxygenase activity"/>
    <property type="evidence" value="ECO:0007669"/>
    <property type="project" value="InterPro"/>
</dbReference>
<sequence length="543" mass="62450">MQKLMQNLSDMERLSILLILGPILLVAKALYNLYLHPLAHVPGPFWGRASGIPSWYYAFRGKRHIWLWQQFQIHGHTIRPEPGTVLFCHPEAYADIYGMKSNVRRSHFYEAFKRNDREKTTLTTIDVAEHTRKRKILNICFTEKLIRAASSFIINHVDRWNQLLLEDSDSTTEWSSPIDFSLKVDALVFDIMGDLSLGKSFDIKEPGHNPLREVPHCIAEYMKFYYPMCRSPFLKLLLWLKPRGVDRIFQHITPPAVQKYNEFIHSNTSDRIVLQREQSSKPETERRQDMFYFLYEAKNPDTGLPAYTEDELRGESSLLIIAGSDTTAVSLSGIFFYLTNDPRRYQKLVDEILMTFESDADITYGSKLLGCRYLKACVDEGMRLTPSGPSELPREVLAGGIRIMGQNYPPGTIVGTVPWATSRNQEIYRDPEVFRPERWIVDESAGVTQEDVSRIKANFHPFLTGPGHCVGKNLALAEMLIVIARTLYRLDVRRVPGSTFGGGAPELGWGRRDKRQMQLQDAYISLRRGPEVQFRRRVARSQK</sequence>
<dbReference type="PRINTS" id="PR00463">
    <property type="entry name" value="EP450I"/>
</dbReference>
<proteinExistence type="predicted"/>
<keyword evidence="6" id="KW-1185">Reference proteome</keyword>
<dbReference type="InterPro" id="IPR002401">
    <property type="entry name" value="Cyt_P450_E_grp-I"/>
</dbReference>
<keyword evidence="3 4" id="KW-0408">Iron</keyword>
<dbReference type="Gene3D" id="1.10.630.10">
    <property type="entry name" value="Cytochrome P450"/>
    <property type="match status" value="1"/>
</dbReference>
<dbReference type="GO" id="GO:0005506">
    <property type="term" value="F:iron ion binding"/>
    <property type="evidence" value="ECO:0007669"/>
    <property type="project" value="InterPro"/>
</dbReference>